<evidence type="ECO:0000313" key="1">
    <source>
        <dbReference type="EMBL" id="MBB4074105.1"/>
    </source>
</evidence>
<dbReference type="EMBL" id="JACIDE010000011">
    <property type="protein sequence ID" value="MBB4074105.1"/>
    <property type="molecule type" value="Genomic_DNA"/>
</dbReference>
<dbReference type="RefSeq" id="WP_183184413.1">
    <property type="nucleotide sequence ID" value="NZ_BMNP01000001.1"/>
</dbReference>
<accession>A0A840DR77</accession>
<keyword evidence="2" id="KW-1185">Reference proteome</keyword>
<proteinExistence type="predicted"/>
<dbReference type="AlphaFoldDB" id="A0A840DR77"/>
<sequence>MNRAYGAGALVVLLNVVTPSAKIKAFALYVEMVTIADIHEATNKFIARGGEKDGC</sequence>
<evidence type="ECO:0000313" key="2">
    <source>
        <dbReference type="Proteomes" id="UP000559598"/>
    </source>
</evidence>
<protein>
    <submittedName>
        <fullName evidence="1">Uncharacterized protein</fullName>
    </submittedName>
</protein>
<comment type="caution">
    <text evidence="1">The sequence shown here is derived from an EMBL/GenBank/DDBJ whole genome shotgun (WGS) entry which is preliminary data.</text>
</comment>
<dbReference type="Proteomes" id="UP000559598">
    <property type="component" value="Unassembled WGS sequence"/>
</dbReference>
<name>A0A840DR77_9BACL</name>
<organism evidence="1 2">
    <name type="scientific">Anoxybacteroides voinovskiense</name>
    <dbReference type="NCBI Taxonomy" id="230470"/>
    <lineage>
        <taxon>Bacteria</taxon>
        <taxon>Bacillati</taxon>
        <taxon>Bacillota</taxon>
        <taxon>Bacilli</taxon>
        <taxon>Bacillales</taxon>
        <taxon>Anoxybacillaceae</taxon>
        <taxon>Anoxybacteroides</taxon>
    </lineage>
</organism>
<reference evidence="1 2" key="1">
    <citation type="submission" date="2020-08" db="EMBL/GenBank/DDBJ databases">
        <title>Genomic Encyclopedia of Type Strains, Phase IV (KMG-IV): sequencing the most valuable type-strain genomes for metagenomic binning, comparative biology and taxonomic classification.</title>
        <authorList>
            <person name="Goeker M."/>
        </authorList>
    </citation>
    <scope>NUCLEOTIDE SEQUENCE [LARGE SCALE GENOMIC DNA]</scope>
    <source>
        <strain evidence="1 2">DSM 17075</strain>
    </source>
</reference>
<gene>
    <name evidence="1" type="ORF">GGR02_001870</name>
</gene>